<reference evidence="10 12" key="2">
    <citation type="submission" date="2013-03" db="EMBL/GenBank/DDBJ databases">
        <title>The Genome Sequence of Enterococcus gilvus ATCC BAA-350 (PacBio/Illumina hybrid assembly).</title>
        <authorList>
            <consortium name="The Broad Institute Genomics Platform"/>
            <consortium name="The Broad Institute Genome Sequencing Center for Infectious Disease"/>
            <person name="Earl A."/>
            <person name="Russ C."/>
            <person name="Gilmore M."/>
            <person name="Surin D."/>
            <person name="Walker B."/>
            <person name="Young S."/>
            <person name="Zeng Q."/>
            <person name="Gargeya S."/>
            <person name="Fitzgerald M."/>
            <person name="Haas B."/>
            <person name="Abouelleil A."/>
            <person name="Allen A.W."/>
            <person name="Alvarado L."/>
            <person name="Arachchi H.M."/>
            <person name="Berlin A.M."/>
            <person name="Chapman S.B."/>
            <person name="Gainer-Dewar J."/>
            <person name="Goldberg J."/>
            <person name="Griggs A."/>
            <person name="Gujja S."/>
            <person name="Hansen M."/>
            <person name="Howarth C."/>
            <person name="Imamovic A."/>
            <person name="Ireland A."/>
            <person name="Larimer J."/>
            <person name="McCowan C."/>
            <person name="Murphy C."/>
            <person name="Pearson M."/>
            <person name="Poon T.W."/>
            <person name="Priest M."/>
            <person name="Roberts A."/>
            <person name="Saif S."/>
            <person name="Shea T."/>
            <person name="Sisk P."/>
            <person name="Sykes S."/>
            <person name="Wortman J."/>
            <person name="Nusbaum C."/>
            <person name="Birren B."/>
        </authorList>
    </citation>
    <scope>NUCLEOTIDE SEQUENCE [LARGE SCALE GENOMIC DNA]</scope>
    <source>
        <strain evidence="10 12">ATCC BAA-350</strain>
    </source>
</reference>
<dbReference type="PATRIC" id="fig|1158614.3.peg.2507"/>
<dbReference type="HOGENOM" id="CLU_067080_0_0_9"/>
<keyword evidence="12" id="KW-1185">Reference proteome</keyword>
<evidence type="ECO:0000313" key="11">
    <source>
        <dbReference type="Proteomes" id="UP000013750"/>
    </source>
</evidence>
<feature type="signal peptide" evidence="8">
    <location>
        <begin position="1"/>
        <end position="18"/>
    </location>
</feature>
<gene>
    <name evidence="10" type="ORF">I592_01452</name>
    <name evidence="9" type="ORF">UKC_02514</name>
</gene>
<dbReference type="EMBL" id="ASWH01000001">
    <property type="protein sequence ID" value="EOW82150.1"/>
    <property type="molecule type" value="Genomic_DNA"/>
</dbReference>
<dbReference type="GO" id="GO:0016020">
    <property type="term" value="C:membrane"/>
    <property type="evidence" value="ECO:0007669"/>
    <property type="project" value="UniProtKB-SubCell"/>
</dbReference>
<comment type="similarity">
    <text evidence="6">Belongs to the nlpA lipoprotein family.</text>
</comment>
<evidence type="ECO:0000256" key="8">
    <source>
        <dbReference type="SAM" id="SignalP"/>
    </source>
</evidence>
<dbReference type="RefSeq" id="WP_010780888.1">
    <property type="nucleotide sequence ID" value="NZ_ASWH01000001.1"/>
</dbReference>
<keyword evidence="3" id="KW-0472">Membrane</keyword>
<dbReference type="SUPFAM" id="SSF53850">
    <property type="entry name" value="Periplasmic binding protein-like II"/>
    <property type="match status" value="1"/>
</dbReference>
<keyword evidence="5 6" id="KW-0449">Lipoprotein</keyword>
<dbReference type="Proteomes" id="UP000013750">
    <property type="component" value="Unassembled WGS sequence"/>
</dbReference>
<comment type="caution">
    <text evidence="9">The sequence shown here is derived from an EMBL/GenBank/DDBJ whole genome shotgun (WGS) entry which is preliminary data.</text>
</comment>
<evidence type="ECO:0000256" key="2">
    <source>
        <dbReference type="ARBA" id="ARBA00022729"/>
    </source>
</evidence>
<dbReference type="OrthoDB" id="9812878at2"/>
<feature type="lipid moiety-binding region" description="S-diacylglycerol cysteine" evidence="7">
    <location>
        <position position="20"/>
    </location>
</feature>
<dbReference type="PIRSF" id="PIRSF002854">
    <property type="entry name" value="MetQ"/>
    <property type="match status" value="1"/>
</dbReference>
<comment type="subcellular location">
    <subcellularLocation>
        <location evidence="1">Membrane</location>
        <topology evidence="1">Lipid-anchor</topology>
    </subcellularLocation>
</comment>
<evidence type="ECO:0000256" key="6">
    <source>
        <dbReference type="PIRNR" id="PIRNR002854"/>
    </source>
</evidence>
<evidence type="ECO:0000256" key="4">
    <source>
        <dbReference type="ARBA" id="ARBA00023139"/>
    </source>
</evidence>
<dbReference type="eggNOG" id="COG1464">
    <property type="taxonomic scope" value="Bacteria"/>
</dbReference>
<dbReference type="Gene3D" id="3.40.190.10">
    <property type="entry name" value="Periplasmic binding protein-like II"/>
    <property type="match status" value="2"/>
</dbReference>
<keyword evidence="4" id="KW-0564">Palmitate</keyword>
<dbReference type="InterPro" id="IPR004872">
    <property type="entry name" value="Lipoprotein_NlpA"/>
</dbReference>
<organism evidence="9 11">
    <name type="scientific">Enterococcus gilvus ATCC BAA-350</name>
    <dbReference type="NCBI Taxonomy" id="1158614"/>
    <lineage>
        <taxon>Bacteria</taxon>
        <taxon>Bacillati</taxon>
        <taxon>Bacillota</taxon>
        <taxon>Bacilli</taxon>
        <taxon>Lactobacillales</taxon>
        <taxon>Enterococcaceae</taxon>
        <taxon>Enterococcus</taxon>
    </lineage>
</organism>
<dbReference type="AlphaFoldDB" id="R2XZ35"/>
<evidence type="ECO:0000313" key="12">
    <source>
        <dbReference type="Proteomes" id="UP000014160"/>
    </source>
</evidence>
<feature type="chain" id="PRO_5038594705" description="Lipoprotein" evidence="8">
    <location>
        <begin position="19"/>
        <end position="271"/>
    </location>
</feature>
<dbReference type="PROSITE" id="PS51257">
    <property type="entry name" value="PROKAR_LIPOPROTEIN"/>
    <property type="match status" value="1"/>
</dbReference>
<dbReference type="Pfam" id="PF03180">
    <property type="entry name" value="Lipoprotein_9"/>
    <property type="match status" value="1"/>
</dbReference>
<dbReference type="GeneID" id="301214163"/>
<dbReference type="EMBL" id="AJDQ01000008">
    <property type="protein sequence ID" value="EOI55307.1"/>
    <property type="molecule type" value="Genomic_DNA"/>
</dbReference>
<evidence type="ECO:0000313" key="10">
    <source>
        <dbReference type="EMBL" id="EOW82150.1"/>
    </source>
</evidence>
<proteinExistence type="inferred from homology"/>
<dbReference type="PANTHER" id="PTHR30429:SF0">
    <property type="entry name" value="METHIONINE-BINDING LIPOPROTEIN METQ"/>
    <property type="match status" value="1"/>
</dbReference>
<evidence type="ECO:0000256" key="5">
    <source>
        <dbReference type="ARBA" id="ARBA00023288"/>
    </source>
</evidence>
<dbReference type="PANTHER" id="PTHR30429">
    <property type="entry name" value="D-METHIONINE-BINDING LIPOPROTEIN METQ"/>
    <property type="match status" value="1"/>
</dbReference>
<protein>
    <recommendedName>
        <fullName evidence="6">Lipoprotein</fullName>
    </recommendedName>
</protein>
<sequence>MKKIGFVALVFSCFIFLAACSSGSAEKADKIKIGASPTPHAEILEHIKPELKKKGIELEIVKFDDYVLPNKALENGDIDANYFSTVPYFNLQKKENDYRFSNIGAIHLEPMGIYSHKIKKISEIPSGAKVIVSNVPSEWGRVLNIFVENKLLKIKPGVAIDKATFEDITENPKNLVFDHSVDPTLLTSAFENNEGDLVAINSNFAYEKGLNPVKDSLMIEQKNSPYVNIVATKTSNKENKDLKKVVDVLHEPQVQKWIEKKWGGSIVPVSE</sequence>
<name>R2XZ35_9ENTE</name>
<reference evidence="9 11" key="1">
    <citation type="submission" date="2013-02" db="EMBL/GenBank/DDBJ databases">
        <title>The Genome Sequence of Enterococcus gilvus ATCC BAA-350.</title>
        <authorList>
            <consortium name="The Broad Institute Genome Sequencing Platform"/>
            <consortium name="The Broad Institute Genome Sequencing Center for Infectious Disease"/>
            <person name="Earl A.M."/>
            <person name="Gilmore M.S."/>
            <person name="Lebreton F."/>
            <person name="Walker B."/>
            <person name="Young S.K."/>
            <person name="Zeng Q."/>
            <person name="Gargeya S."/>
            <person name="Fitzgerald M."/>
            <person name="Haas B."/>
            <person name="Abouelleil A."/>
            <person name="Alvarado L."/>
            <person name="Arachchi H.M."/>
            <person name="Berlin A.M."/>
            <person name="Chapman S.B."/>
            <person name="Dewar J."/>
            <person name="Goldberg J."/>
            <person name="Griggs A."/>
            <person name="Gujja S."/>
            <person name="Hansen M."/>
            <person name="Howarth C."/>
            <person name="Imamovic A."/>
            <person name="Larimer J."/>
            <person name="McCowan C."/>
            <person name="Murphy C."/>
            <person name="Neiman D."/>
            <person name="Pearson M."/>
            <person name="Priest M."/>
            <person name="Roberts A."/>
            <person name="Saif S."/>
            <person name="Shea T."/>
            <person name="Sisk P."/>
            <person name="Sykes S."/>
            <person name="Wortman J."/>
            <person name="Nusbaum C."/>
            <person name="Birren B."/>
        </authorList>
    </citation>
    <scope>NUCLEOTIDE SEQUENCE [LARGE SCALE GENOMIC DNA]</scope>
    <source>
        <strain evidence="9 11">ATCC BAA-350</strain>
    </source>
</reference>
<accession>R2XZ35</accession>
<evidence type="ECO:0000256" key="1">
    <source>
        <dbReference type="ARBA" id="ARBA00004635"/>
    </source>
</evidence>
<keyword evidence="2 8" id="KW-0732">Signal</keyword>
<evidence type="ECO:0000256" key="7">
    <source>
        <dbReference type="PIRSR" id="PIRSR002854-1"/>
    </source>
</evidence>
<evidence type="ECO:0000256" key="3">
    <source>
        <dbReference type="ARBA" id="ARBA00023136"/>
    </source>
</evidence>
<evidence type="ECO:0000313" key="9">
    <source>
        <dbReference type="EMBL" id="EOI55307.1"/>
    </source>
</evidence>
<dbReference type="Proteomes" id="UP000014160">
    <property type="component" value="Unassembled WGS sequence"/>
</dbReference>